<comment type="similarity">
    <text evidence="2">Belongs to the transpeptidase family.</text>
</comment>
<evidence type="ECO:0000259" key="7">
    <source>
        <dbReference type="Pfam" id="PF05223"/>
    </source>
</evidence>
<dbReference type="PANTHER" id="PTHR30627">
    <property type="entry name" value="PEPTIDOGLYCAN D,D-TRANSPEPTIDASE"/>
    <property type="match status" value="1"/>
</dbReference>
<dbReference type="Pfam" id="PF00905">
    <property type="entry name" value="Transpeptidase"/>
    <property type="match status" value="1"/>
</dbReference>
<accession>A0ABT7SFH3</accession>
<dbReference type="SUPFAM" id="SSF56601">
    <property type="entry name" value="beta-lactamase/transpeptidase-like"/>
    <property type="match status" value="1"/>
</dbReference>
<reference evidence="8 9" key="1">
    <citation type="submission" date="2023-06" db="EMBL/GenBank/DDBJ databases">
        <title>Cellulomonas sp. MW4 Whole genome sequence.</title>
        <authorList>
            <person name="Park S."/>
        </authorList>
    </citation>
    <scope>NUCLEOTIDE SEQUENCE [LARGE SCALE GENOMIC DNA]</scope>
    <source>
        <strain evidence="8 9">MW4</strain>
    </source>
</reference>
<sequence>MAEVARARRAARWSGGALAALLVATSLTACGSQPPGPQAAGKALAAAVGSGTFDAVHFAPGTDATAAADARTAAYDGLAPWAPKVVATTTAAADDKDQATARLAFTWDVGAARPWTYTTQASLSRDPHDKKVWLVTWNPAILAPDLTDGEKLVDKRERATRADILDGDGNPLVTPRPVHAIGIDKTRIAAAQQAAAAKALAKAVGIDADAYAAQVAKAGSKAFVVAITVRDSDPDFDIPKLARMAGVNAVPGQLPLAPTRTFARPVLGSVGDATADIVTSSHGAIVAGDQTGLSGLERQYDAQLRGTPGLTIRAVAQDGSAARDLFHVDPKPGTPLGTTLDVDTQKDAERVLADVKPASAVVAIRPSTGAVLAVASGPVTSGQSVATLGEYAPGSTLKIATALAMLRDGATKRTTMACAPSVTVAGREFRNTPDYPSSKLGSIPLTTAFAHSCNTAFIGERDTVSQGDLAAAAASLGLTGTPSFGLPAFLGDVPAEASGTDHAASLIGQGRVVASPLGMATVVASVAAGHTVNPSVVDRASVVAGAGGAGATGGTGATSTAAASAPAAPAKPLTAAEASTLRTLMRGVVTDGTATLLQDVPGGPVLAKTGTAQFGPTGDTKNHAWLVAIQGDLAVCVYVDEGDFGATTAGPILKRFLTLLHG</sequence>
<gene>
    <name evidence="8" type="ORF">QRT04_08395</name>
</gene>
<keyword evidence="3" id="KW-0472">Membrane</keyword>
<evidence type="ECO:0000256" key="4">
    <source>
        <dbReference type="SAM" id="SignalP"/>
    </source>
</evidence>
<dbReference type="SUPFAM" id="SSF56519">
    <property type="entry name" value="Penicillin binding protein dimerisation domain"/>
    <property type="match status" value="1"/>
</dbReference>
<keyword evidence="4" id="KW-0732">Signal</keyword>
<proteinExistence type="inferred from homology"/>
<name>A0ABT7SFH3_9CELL</name>
<feature type="signal peptide" evidence="4">
    <location>
        <begin position="1"/>
        <end position="29"/>
    </location>
</feature>
<dbReference type="Gene3D" id="3.40.710.10">
    <property type="entry name" value="DD-peptidase/beta-lactamase superfamily"/>
    <property type="match status" value="1"/>
</dbReference>
<feature type="chain" id="PRO_5045172670" evidence="4">
    <location>
        <begin position="30"/>
        <end position="662"/>
    </location>
</feature>
<dbReference type="Gene3D" id="3.90.1310.10">
    <property type="entry name" value="Penicillin-binding protein 2a (Domain 2)"/>
    <property type="match status" value="1"/>
</dbReference>
<dbReference type="InterPro" id="IPR036138">
    <property type="entry name" value="PBP_dimer_sf"/>
</dbReference>
<dbReference type="InterPro" id="IPR001460">
    <property type="entry name" value="PCN-bd_Tpept"/>
</dbReference>
<feature type="domain" description="NTF2-like N-terminal transpeptidase" evidence="7">
    <location>
        <begin position="67"/>
        <end position="149"/>
    </location>
</feature>
<dbReference type="PROSITE" id="PS51257">
    <property type="entry name" value="PROKAR_LIPOPROTEIN"/>
    <property type="match status" value="1"/>
</dbReference>
<dbReference type="Proteomes" id="UP001529338">
    <property type="component" value="Unassembled WGS sequence"/>
</dbReference>
<dbReference type="InterPro" id="IPR005311">
    <property type="entry name" value="PBP_dimer"/>
</dbReference>
<dbReference type="Pfam" id="PF03717">
    <property type="entry name" value="PBP_dimer"/>
    <property type="match status" value="1"/>
</dbReference>
<feature type="domain" description="Penicillin-binding protein dimerisation" evidence="6">
    <location>
        <begin position="158"/>
        <end position="321"/>
    </location>
</feature>
<evidence type="ECO:0000313" key="9">
    <source>
        <dbReference type="Proteomes" id="UP001529338"/>
    </source>
</evidence>
<evidence type="ECO:0000256" key="2">
    <source>
        <dbReference type="ARBA" id="ARBA00007171"/>
    </source>
</evidence>
<dbReference type="PANTHER" id="PTHR30627:SF24">
    <property type="entry name" value="PENICILLIN-BINDING PROTEIN 4B"/>
    <property type="match status" value="1"/>
</dbReference>
<dbReference type="Pfam" id="PF05223">
    <property type="entry name" value="MecA_N"/>
    <property type="match status" value="1"/>
</dbReference>
<protein>
    <submittedName>
        <fullName evidence="8">Penicillin-binding transpeptidase domain-containing protein</fullName>
    </submittedName>
</protein>
<dbReference type="InterPro" id="IPR012338">
    <property type="entry name" value="Beta-lactam/transpept-like"/>
</dbReference>
<dbReference type="RefSeq" id="WP_289454766.1">
    <property type="nucleotide sequence ID" value="NZ_JAUCGQ010000001.1"/>
</dbReference>
<evidence type="ECO:0000313" key="8">
    <source>
        <dbReference type="EMBL" id="MDM7854948.1"/>
    </source>
</evidence>
<feature type="domain" description="Penicillin-binding protein transpeptidase" evidence="5">
    <location>
        <begin position="360"/>
        <end position="657"/>
    </location>
</feature>
<organism evidence="8 9">
    <name type="scientific">Cellulomonas alba</name>
    <dbReference type="NCBI Taxonomy" id="3053467"/>
    <lineage>
        <taxon>Bacteria</taxon>
        <taxon>Bacillati</taxon>
        <taxon>Actinomycetota</taxon>
        <taxon>Actinomycetes</taxon>
        <taxon>Micrococcales</taxon>
        <taxon>Cellulomonadaceae</taxon>
        <taxon>Cellulomonas</taxon>
    </lineage>
</organism>
<comment type="subcellular location">
    <subcellularLocation>
        <location evidence="1">Membrane</location>
    </subcellularLocation>
</comment>
<comment type="caution">
    <text evidence="8">The sequence shown here is derived from an EMBL/GenBank/DDBJ whole genome shotgun (WGS) entry which is preliminary data.</text>
</comment>
<evidence type="ECO:0000256" key="1">
    <source>
        <dbReference type="ARBA" id="ARBA00004370"/>
    </source>
</evidence>
<dbReference type="InterPro" id="IPR050515">
    <property type="entry name" value="Beta-lactam/transpept"/>
</dbReference>
<keyword evidence="9" id="KW-1185">Reference proteome</keyword>
<dbReference type="InterPro" id="IPR007887">
    <property type="entry name" value="MecA_N"/>
</dbReference>
<evidence type="ECO:0000256" key="3">
    <source>
        <dbReference type="ARBA" id="ARBA00023136"/>
    </source>
</evidence>
<dbReference type="EMBL" id="JAUCGQ010000001">
    <property type="protein sequence ID" value="MDM7854948.1"/>
    <property type="molecule type" value="Genomic_DNA"/>
</dbReference>
<evidence type="ECO:0000259" key="5">
    <source>
        <dbReference type="Pfam" id="PF00905"/>
    </source>
</evidence>
<evidence type="ECO:0000259" key="6">
    <source>
        <dbReference type="Pfam" id="PF03717"/>
    </source>
</evidence>